<evidence type="ECO:0000313" key="2">
    <source>
        <dbReference type="EMBL" id="PNY24969.1"/>
    </source>
</evidence>
<sequence length="676" mass="76107">MAGRKRRASTSSVESVDESQIRWRQEHSVVRSVLKGVPSDDWPIFELRDAFVLNQDGETLENALHVGIRGPYIVRGILIIDDPLQRSHLLMRVRASTPLEIRKCVAFSIGESPDGSPLIWLSGNGGWYEINPSPAYRPIYKKMCEATTLYYNLVDIYNSRRLPKKPKKSRSGWMGELSEIFLRYAARVGDGCTFDEVTERCNEHAGFFISQFAQQDTLLDWQSTAFYRWLTTERADLVRQMENVNENPLKHSPIPSAQDLSPRPRERTTTPVLKSASEEATGRPPDVLPKRRWRGSSSVAPAAADTSTPGAEPRVVPRSGKESPKEVAQLPDLAAVADDSPFRSVFKAMEEAYDALITTKKGVKTNSLLNKIYFTYRFPNYKDGTSGCHKVPVQEILHYYSTALLRNLDKAKYGELEVWPYLQQLSETEFCPLAYKLSDFPIKLVPRKSMPRQSKNDVLQPEAGPAARNEGDAATDSSAAPRGKTLKRPGRKPGRKSSLRPAILPKKRARSQFESESESEASGLKNSHYFSDGDDVMEDAPEAESPRDGEAITNHQSAAPGNEPIKILIRAEKIPSTVPHGPDDTWTCDQDGCDYIVRSADDDECQARIREHFHDHQQQIERVSLTITESRGHLPINHLLEKIKRMGEKTQSLDRQHRQMVNGMALPQPIKRKLIV</sequence>
<accession>A0A2K3QBR6</accession>
<comment type="caution">
    <text evidence="2">The sequence shown here is derived from an EMBL/GenBank/DDBJ whole genome shotgun (WGS) entry which is preliminary data.</text>
</comment>
<evidence type="ECO:0000313" key="3">
    <source>
        <dbReference type="Proteomes" id="UP000236621"/>
    </source>
</evidence>
<name>A0A2K3QBR6_9HYPO</name>
<dbReference type="OrthoDB" id="5382953at2759"/>
<dbReference type="AlphaFoldDB" id="A0A2K3QBR6"/>
<evidence type="ECO:0000256" key="1">
    <source>
        <dbReference type="SAM" id="MobiDB-lite"/>
    </source>
</evidence>
<reference evidence="2 3" key="1">
    <citation type="submission" date="2017-08" db="EMBL/GenBank/DDBJ databases">
        <title>Harnessing the power of phylogenomics to disentangle the directionality and signatures of interkingdom host jumping in the parasitic fungal genus Tolypocladium.</title>
        <authorList>
            <person name="Quandt C.A."/>
            <person name="Patterson W."/>
            <person name="Spatafora J.W."/>
        </authorList>
    </citation>
    <scope>NUCLEOTIDE SEQUENCE [LARGE SCALE GENOMIC DNA]</scope>
    <source>
        <strain evidence="2 3">CBS 113982</strain>
    </source>
</reference>
<gene>
    <name evidence="2" type="ORF">TCAP_05090</name>
</gene>
<organism evidence="2 3">
    <name type="scientific">Tolypocladium capitatum</name>
    <dbReference type="NCBI Taxonomy" id="45235"/>
    <lineage>
        <taxon>Eukaryota</taxon>
        <taxon>Fungi</taxon>
        <taxon>Dikarya</taxon>
        <taxon>Ascomycota</taxon>
        <taxon>Pezizomycotina</taxon>
        <taxon>Sordariomycetes</taxon>
        <taxon>Hypocreomycetidae</taxon>
        <taxon>Hypocreales</taxon>
        <taxon>Ophiocordycipitaceae</taxon>
        <taxon>Tolypocladium</taxon>
    </lineage>
</organism>
<feature type="region of interest" description="Disordered" evidence="1">
    <location>
        <begin position="449"/>
        <end position="564"/>
    </location>
</feature>
<proteinExistence type="predicted"/>
<evidence type="ECO:0008006" key="4">
    <source>
        <dbReference type="Google" id="ProtNLM"/>
    </source>
</evidence>
<feature type="compositionally biased region" description="Acidic residues" evidence="1">
    <location>
        <begin position="532"/>
        <end position="542"/>
    </location>
</feature>
<dbReference type="EMBL" id="NRSZ01000823">
    <property type="protein sequence ID" value="PNY24969.1"/>
    <property type="molecule type" value="Genomic_DNA"/>
</dbReference>
<protein>
    <recommendedName>
        <fullName evidence="4">DNA (cytosine-5)-methyltransferase 1 replication foci domain-containing protein</fullName>
    </recommendedName>
</protein>
<feature type="region of interest" description="Disordered" evidence="1">
    <location>
        <begin position="246"/>
        <end position="328"/>
    </location>
</feature>
<feature type="compositionally biased region" description="Polar residues" evidence="1">
    <location>
        <begin position="295"/>
        <end position="309"/>
    </location>
</feature>
<dbReference type="Proteomes" id="UP000236621">
    <property type="component" value="Unassembled WGS sequence"/>
</dbReference>
<dbReference type="STRING" id="45235.A0A2K3QBR6"/>
<feature type="compositionally biased region" description="Basic residues" evidence="1">
    <location>
        <begin position="484"/>
        <end position="498"/>
    </location>
</feature>
<keyword evidence="3" id="KW-1185">Reference proteome</keyword>